<comment type="function">
    <text evidence="6">Converts adenosine-3',5'-bisphosphate (PAP) to AMP.</text>
</comment>
<name>A0A2S9K9N4_9BURK</name>
<dbReference type="EC" id="3.1.3.7" evidence="6"/>
<keyword evidence="4 6" id="KW-0378">Hydrolase</keyword>
<comment type="caution">
    <text evidence="8">The sequence shown here is derived from an EMBL/GenBank/DDBJ whole genome shotgun (WGS) entry which is preliminary data.</text>
</comment>
<dbReference type="InterPro" id="IPR006240">
    <property type="entry name" value="CysQ"/>
</dbReference>
<dbReference type="PANTHER" id="PTHR43028:SF5">
    <property type="entry name" value="3'(2'),5'-BISPHOSPHATE NUCLEOTIDASE 1"/>
    <property type="match status" value="1"/>
</dbReference>
<comment type="subcellular location">
    <subcellularLocation>
        <location evidence="6">Cell inner membrane</location>
        <topology evidence="6">Peripheral membrane protein</topology>
        <orientation evidence="6">Cytoplasmic side</orientation>
    </subcellularLocation>
</comment>
<dbReference type="InterPro" id="IPR020550">
    <property type="entry name" value="Inositol_monophosphatase_CS"/>
</dbReference>
<evidence type="ECO:0000256" key="6">
    <source>
        <dbReference type="HAMAP-Rule" id="MF_02095"/>
    </source>
</evidence>
<evidence type="ECO:0000256" key="3">
    <source>
        <dbReference type="ARBA" id="ARBA00022519"/>
    </source>
</evidence>
<keyword evidence="3 6" id="KW-0997">Cell inner membrane</keyword>
<feature type="binding site" evidence="6">
    <location>
        <position position="109"/>
    </location>
    <ligand>
        <name>Mg(2+)</name>
        <dbReference type="ChEBI" id="CHEBI:18420"/>
        <label>1</label>
    </ligand>
</feature>
<dbReference type="InterPro" id="IPR050725">
    <property type="entry name" value="CysQ/Inositol_MonoPase"/>
</dbReference>
<dbReference type="OrthoDB" id="9785695at2"/>
<dbReference type="GO" id="GO:0008441">
    <property type="term" value="F:3'(2'),5'-bisphosphate nucleotidase activity"/>
    <property type="evidence" value="ECO:0007669"/>
    <property type="project" value="UniProtKB-UniRule"/>
</dbReference>
<evidence type="ECO:0000256" key="2">
    <source>
        <dbReference type="ARBA" id="ARBA00022475"/>
    </source>
</evidence>
<feature type="binding site" evidence="7">
    <location>
        <position position="85"/>
    </location>
    <ligand>
        <name>Mg(2+)</name>
        <dbReference type="ChEBI" id="CHEBI:18420"/>
        <label>1</label>
        <note>catalytic</note>
    </ligand>
</feature>
<dbReference type="GO" id="GO:0000103">
    <property type="term" value="P:sulfate assimilation"/>
    <property type="evidence" value="ECO:0007669"/>
    <property type="project" value="TreeGrafter"/>
</dbReference>
<evidence type="ECO:0000313" key="9">
    <source>
        <dbReference type="Proteomes" id="UP000238589"/>
    </source>
</evidence>
<dbReference type="Pfam" id="PF00459">
    <property type="entry name" value="Inositol_P"/>
    <property type="match status" value="1"/>
</dbReference>
<dbReference type="GO" id="GO:0005886">
    <property type="term" value="C:plasma membrane"/>
    <property type="evidence" value="ECO:0007669"/>
    <property type="project" value="UniProtKB-SubCell"/>
</dbReference>
<proteinExistence type="inferred from homology"/>
<keyword evidence="2 6" id="KW-1003">Cell membrane</keyword>
<feature type="binding site" evidence="6">
    <location>
        <begin position="109"/>
        <end position="112"/>
    </location>
    <ligand>
        <name>substrate</name>
    </ligand>
</feature>
<dbReference type="GO" id="GO:0050427">
    <property type="term" value="P:3'-phosphoadenosine 5'-phosphosulfate metabolic process"/>
    <property type="evidence" value="ECO:0007669"/>
    <property type="project" value="TreeGrafter"/>
</dbReference>
<organism evidence="8 9">
    <name type="scientific">Malikia granosa</name>
    <dbReference type="NCBI Taxonomy" id="263067"/>
    <lineage>
        <taxon>Bacteria</taxon>
        <taxon>Pseudomonadati</taxon>
        <taxon>Pseudomonadota</taxon>
        <taxon>Betaproteobacteria</taxon>
        <taxon>Burkholderiales</taxon>
        <taxon>Comamonadaceae</taxon>
        <taxon>Malikia</taxon>
    </lineage>
</organism>
<dbReference type="GO" id="GO:0000287">
    <property type="term" value="F:magnesium ion binding"/>
    <property type="evidence" value="ECO:0007669"/>
    <property type="project" value="UniProtKB-UniRule"/>
</dbReference>
<dbReference type="PROSITE" id="PS00630">
    <property type="entry name" value="IMP_2"/>
    <property type="match status" value="1"/>
</dbReference>
<dbReference type="Proteomes" id="UP000238589">
    <property type="component" value="Unassembled WGS sequence"/>
</dbReference>
<evidence type="ECO:0000313" key="8">
    <source>
        <dbReference type="EMBL" id="PRD67176.1"/>
    </source>
</evidence>
<feature type="binding site" evidence="6">
    <location>
        <position position="107"/>
    </location>
    <ligand>
        <name>Mg(2+)</name>
        <dbReference type="ChEBI" id="CHEBI:18420"/>
        <label>1</label>
    </ligand>
</feature>
<keyword evidence="6 7" id="KW-0479">Metal-binding</keyword>
<feature type="binding site" evidence="7">
    <location>
        <position position="236"/>
    </location>
    <ligand>
        <name>Mg(2+)</name>
        <dbReference type="ChEBI" id="CHEBI:18420"/>
        <label>1</label>
        <note>catalytic</note>
    </ligand>
</feature>
<dbReference type="HAMAP" id="MF_02095">
    <property type="entry name" value="CysQ"/>
    <property type="match status" value="1"/>
</dbReference>
<dbReference type="Gene3D" id="3.30.540.10">
    <property type="entry name" value="Fructose-1,6-Bisphosphatase, subunit A, domain 1"/>
    <property type="match status" value="1"/>
</dbReference>
<dbReference type="CDD" id="cd01638">
    <property type="entry name" value="CysQ"/>
    <property type="match status" value="1"/>
</dbReference>
<dbReference type="GO" id="GO:0046854">
    <property type="term" value="P:phosphatidylinositol phosphate biosynthetic process"/>
    <property type="evidence" value="ECO:0007669"/>
    <property type="project" value="InterPro"/>
</dbReference>
<feature type="binding site" evidence="7">
    <location>
        <position position="109"/>
    </location>
    <ligand>
        <name>Mg(2+)</name>
        <dbReference type="ChEBI" id="CHEBI:18420"/>
        <label>1</label>
        <note>catalytic</note>
    </ligand>
</feature>
<feature type="binding site" evidence="6">
    <location>
        <position position="107"/>
    </location>
    <ligand>
        <name>Mg(2+)</name>
        <dbReference type="ChEBI" id="CHEBI:18420"/>
        <label>2</label>
    </ligand>
</feature>
<dbReference type="NCBIfam" id="TIGR01331">
    <property type="entry name" value="bisphos_cysQ"/>
    <property type="match status" value="1"/>
</dbReference>
<dbReference type="PANTHER" id="PTHR43028">
    <property type="entry name" value="3'(2'),5'-BISPHOSPHATE NUCLEOTIDASE 1"/>
    <property type="match status" value="1"/>
</dbReference>
<feature type="binding site" evidence="6">
    <location>
        <position position="236"/>
    </location>
    <ligand>
        <name>substrate</name>
    </ligand>
</feature>
<comment type="similarity">
    <text evidence="1 6">Belongs to the inositol monophosphatase superfamily. CysQ family.</text>
</comment>
<evidence type="ECO:0000256" key="7">
    <source>
        <dbReference type="PIRSR" id="PIRSR600760-2"/>
    </source>
</evidence>
<feature type="binding site" evidence="7">
    <location>
        <position position="107"/>
    </location>
    <ligand>
        <name>Mg(2+)</name>
        <dbReference type="ChEBI" id="CHEBI:18420"/>
        <label>1</label>
        <note>catalytic</note>
    </ligand>
</feature>
<accession>A0A2S9K9N4</accession>
<feature type="binding site" evidence="7">
    <location>
        <position position="110"/>
    </location>
    <ligand>
        <name>Mg(2+)</name>
        <dbReference type="ChEBI" id="CHEBI:18420"/>
        <label>1</label>
        <note>catalytic</note>
    </ligand>
</feature>
<feature type="binding site" evidence="6">
    <location>
        <position position="110"/>
    </location>
    <ligand>
        <name>Mg(2+)</name>
        <dbReference type="ChEBI" id="CHEBI:18420"/>
        <label>2</label>
    </ligand>
</feature>
<feature type="binding site" evidence="6">
    <location>
        <position position="85"/>
    </location>
    <ligand>
        <name>substrate</name>
    </ligand>
</feature>
<evidence type="ECO:0000256" key="4">
    <source>
        <dbReference type="ARBA" id="ARBA00022801"/>
    </source>
</evidence>
<dbReference type="EMBL" id="PVLQ01000004">
    <property type="protein sequence ID" value="PRD67176.1"/>
    <property type="molecule type" value="Genomic_DNA"/>
</dbReference>
<sequence>MKPSCQTVARQDPPLDAPLNPSQLIEALIGVVQQAGELILQVYARDFSVTAKADASPVTEADQLAEALLTPALQALLPGVPVVAEEAAAAGQAPATAELGARFWLVDPLDGTREFVQRNGEFTVNVALVEQGQPVLGVVLAPALGQLYAGAVGSGAFAQVGNDAGTRRPIEARRPPAEGLTVLASRSHGDPAALEAYLAGRRVAQLRNAGSSLKLCLLAAGEADCYPRFGRTMEWDIAAGQAVLAAAGGRVEDLQGQPLRYGKPGFENPDFVAWGQAAGHEAGAG</sequence>
<feature type="binding site" evidence="6">
    <location>
        <position position="236"/>
    </location>
    <ligand>
        <name>Mg(2+)</name>
        <dbReference type="ChEBI" id="CHEBI:18420"/>
        <label>2</label>
    </ligand>
</feature>
<dbReference type="InterPro" id="IPR000760">
    <property type="entry name" value="Inositol_monophosphatase-like"/>
</dbReference>
<comment type="catalytic activity">
    <reaction evidence="6">
        <text>adenosine 3',5'-bisphosphate + H2O = AMP + phosphate</text>
        <dbReference type="Rhea" id="RHEA:10040"/>
        <dbReference type="ChEBI" id="CHEBI:15377"/>
        <dbReference type="ChEBI" id="CHEBI:43474"/>
        <dbReference type="ChEBI" id="CHEBI:58343"/>
        <dbReference type="ChEBI" id="CHEBI:456215"/>
        <dbReference type="EC" id="3.1.3.7"/>
    </reaction>
</comment>
<evidence type="ECO:0000256" key="5">
    <source>
        <dbReference type="ARBA" id="ARBA00023136"/>
    </source>
</evidence>
<feature type="binding site" evidence="6">
    <location>
        <position position="85"/>
    </location>
    <ligand>
        <name>Mg(2+)</name>
        <dbReference type="ChEBI" id="CHEBI:18420"/>
        <label>1</label>
    </ligand>
</feature>
<reference evidence="8 9" key="1">
    <citation type="submission" date="2018-03" db="EMBL/GenBank/DDBJ databases">
        <title>Comparative genomics illustrates the genes involved in a hyperalkaliphilic mechanisms of Serpentinomonas isolated from highly-alkaline calcium-rich serpentinized springs.</title>
        <authorList>
            <person name="Suzuki S."/>
            <person name="Ishii S."/>
            <person name="Walworth N."/>
            <person name="Bird L."/>
            <person name="Kuenen J.G."/>
            <person name="Nealson K.H."/>
        </authorList>
    </citation>
    <scope>NUCLEOTIDE SEQUENCE [LARGE SCALE GENOMIC DNA]</scope>
    <source>
        <strain evidence="8 9">P1</strain>
    </source>
</reference>
<protein>
    <recommendedName>
        <fullName evidence="6">3'(2'),5'-bisphosphate nucleotidase CysQ</fullName>
        <ecNumber evidence="6">3.1.3.7</ecNumber>
    </recommendedName>
    <alternativeName>
        <fullName evidence="6">3'(2'),5-bisphosphonucleoside 3'(2')-phosphohydrolase</fullName>
    </alternativeName>
    <alternativeName>
        <fullName evidence="6">3'-phosphoadenosine 5'-phosphate phosphatase</fullName>
        <shortName evidence="6">PAP phosphatase</shortName>
    </alternativeName>
</protein>
<dbReference type="Gene3D" id="3.40.190.80">
    <property type="match status" value="1"/>
</dbReference>
<dbReference type="RefSeq" id="WP_105746616.1">
    <property type="nucleotide sequence ID" value="NZ_PVLQ01000004.1"/>
</dbReference>
<dbReference type="SUPFAM" id="SSF56655">
    <property type="entry name" value="Carbohydrate phosphatase"/>
    <property type="match status" value="1"/>
</dbReference>
<keyword evidence="6 7" id="KW-0460">Magnesium</keyword>
<keyword evidence="5 6" id="KW-0472">Membrane</keyword>
<gene>
    <name evidence="6 8" type="primary">cysQ</name>
    <name evidence="8" type="ORF">C6P64_00390</name>
</gene>
<dbReference type="AlphaFoldDB" id="A0A2S9K9N4"/>
<evidence type="ECO:0000256" key="1">
    <source>
        <dbReference type="ARBA" id="ARBA00005289"/>
    </source>
</evidence>
<comment type="cofactor">
    <cofactor evidence="6 7">
        <name>Mg(2+)</name>
        <dbReference type="ChEBI" id="CHEBI:18420"/>
    </cofactor>
</comment>
<dbReference type="PRINTS" id="PR00377">
    <property type="entry name" value="IMPHPHTASES"/>
</dbReference>
<keyword evidence="9" id="KW-1185">Reference proteome</keyword>